<evidence type="ECO:0000313" key="3">
    <source>
        <dbReference type="EMBL" id="GMH23818.1"/>
    </source>
</evidence>
<accession>A0AAD3XZW6</accession>
<keyword evidence="1" id="KW-0472">Membrane</keyword>
<evidence type="ECO:0000313" key="4">
    <source>
        <dbReference type="Proteomes" id="UP001279734"/>
    </source>
</evidence>
<proteinExistence type="predicted"/>
<dbReference type="Proteomes" id="UP001279734">
    <property type="component" value="Unassembled WGS sequence"/>
</dbReference>
<feature type="signal peptide" evidence="2">
    <location>
        <begin position="1"/>
        <end position="22"/>
    </location>
</feature>
<name>A0AAD3XZW6_NEPGR</name>
<comment type="caution">
    <text evidence="3">The sequence shown here is derived from an EMBL/GenBank/DDBJ whole genome shotgun (WGS) entry which is preliminary data.</text>
</comment>
<keyword evidence="4" id="KW-1185">Reference proteome</keyword>
<dbReference type="EMBL" id="BSYO01000026">
    <property type="protein sequence ID" value="GMH23818.1"/>
    <property type="molecule type" value="Genomic_DNA"/>
</dbReference>
<reference evidence="3" key="1">
    <citation type="submission" date="2023-05" db="EMBL/GenBank/DDBJ databases">
        <title>Nepenthes gracilis genome sequencing.</title>
        <authorList>
            <person name="Fukushima K."/>
        </authorList>
    </citation>
    <scope>NUCLEOTIDE SEQUENCE</scope>
    <source>
        <strain evidence="3">SING2019-196</strain>
    </source>
</reference>
<sequence length="217" mass="24337">MGSLHFVLVLLSLAFTIQMTSCFKPKFSLTLITKDTVLGQITCGFQLMLLNVLITTITILVSLSDFFVSLELGLSTFRIVKGDVGLDSSYNIGVIMEIPLALLMFCQCIMEVIAPVQPISKVMPILGPFHQVKTTAANLTCADHITNVFRYFECHGQGYVEDPYQRPDQSRQRQVVDGKESKITFNEFPYYLSEQTRVLLTSATYVHLKYAEVSKST</sequence>
<organism evidence="3 4">
    <name type="scientific">Nepenthes gracilis</name>
    <name type="common">Slender pitcher plant</name>
    <dbReference type="NCBI Taxonomy" id="150966"/>
    <lineage>
        <taxon>Eukaryota</taxon>
        <taxon>Viridiplantae</taxon>
        <taxon>Streptophyta</taxon>
        <taxon>Embryophyta</taxon>
        <taxon>Tracheophyta</taxon>
        <taxon>Spermatophyta</taxon>
        <taxon>Magnoliopsida</taxon>
        <taxon>eudicotyledons</taxon>
        <taxon>Gunneridae</taxon>
        <taxon>Pentapetalae</taxon>
        <taxon>Caryophyllales</taxon>
        <taxon>Nepenthaceae</taxon>
        <taxon>Nepenthes</taxon>
    </lineage>
</organism>
<evidence type="ECO:0000256" key="2">
    <source>
        <dbReference type="SAM" id="SignalP"/>
    </source>
</evidence>
<evidence type="ECO:0000256" key="1">
    <source>
        <dbReference type="SAM" id="Phobius"/>
    </source>
</evidence>
<keyword evidence="2" id="KW-0732">Signal</keyword>
<keyword evidence="1" id="KW-0812">Transmembrane</keyword>
<dbReference type="AlphaFoldDB" id="A0AAD3XZW6"/>
<keyword evidence="1" id="KW-1133">Transmembrane helix</keyword>
<gene>
    <name evidence="3" type="ORF">Nepgr_025661</name>
</gene>
<protein>
    <submittedName>
        <fullName evidence="3">Uncharacterized protein</fullName>
    </submittedName>
</protein>
<feature type="chain" id="PRO_5041953906" evidence="2">
    <location>
        <begin position="23"/>
        <end position="217"/>
    </location>
</feature>
<feature type="transmembrane region" description="Helical" evidence="1">
    <location>
        <begin position="46"/>
        <end position="68"/>
    </location>
</feature>